<keyword evidence="2 9" id="KW-0813">Transport</keyword>
<evidence type="ECO:0000256" key="8">
    <source>
        <dbReference type="PROSITE-ProRule" id="PRU00282"/>
    </source>
</evidence>
<dbReference type="OMA" id="MYVCYGA"/>
<evidence type="ECO:0000256" key="3">
    <source>
        <dbReference type="ARBA" id="ARBA00022692"/>
    </source>
</evidence>
<evidence type="ECO:0000256" key="1">
    <source>
        <dbReference type="ARBA" id="ARBA00004225"/>
    </source>
</evidence>
<dbReference type="Pfam" id="PF00153">
    <property type="entry name" value="Mito_carr"/>
    <property type="match status" value="3"/>
</dbReference>
<evidence type="ECO:0000256" key="9">
    <source>
        <dbReference type="RuleBase" id="RU000488"/>
    </source>
</evidence>
<dbReference type="PRINTS" id="PR00926">
    <property type="entry name" value="MITOCARRIER"/>
</dbReference>
<dbReference type="Proteomes" id="UP000242381">
    <property type="component" value="Unassembled WGS sequence"/>
</dbReference>
<dbReference type="AlphaFoldDB" id="A0A1X0RKM3"/>
<dbReference type="PANTHER" id="PTHR24089">
    <property type="entry name" value="SOLUTE CARRIER FAMILY 25"/>
    <property type="match status" value="1"/>
</dbReference>
<dbReference type="Gene3D" id="1.50.40.10">
    <property type="entry name" value="Mitochondrial carrier domain"/>
    <property type="match status" value="1"/>
</dbReference>
<feature type="repeat" description="Solcar" evidence="8">
    <location>
        <begin position="34"/>
        <end position="127"/>
    </location>
</feature>
<gene>
    <name evidence="10" type="ORF">BCV71DRAFT_190790</name>
</gene>
<proteinExistence type="inferred from homology"/>
<evidence type="ECO:0000256" key="2">
    <source>
        <dbReference type="ARBA" id="ARBA00022448"/>
    </source>
</evidence>
<keyword evidence="4" id="KW-0677">Repeat</keyword>
<dbReference type="VEuPathDB" id="FungiDB:BCV72DRAFT_240943"/>
<evidence type="ECO:0000256" key="4">
    <source>
        <dbReference type="ARBA" id="ARBA00022737"/>
    </source>
</evidence>
<reference evidence="10 11" key="1">
    <citation type="journal article" date="2016" name="Proc. Natl. Acad. Sci. U.S.A.">
        <title>Lipid metabolic changes in an early divergent fungus govern the establishment of a mutualistic symbiosis with endobacteria.</title>
        <authorList>
            <person name="Lastovetsky O.A."/>
            <person name="Gaspar M.L."/>
            <person name="Mondo S.J."/>
            <person name="LaButti K.M."/>
            <person name="Sandor L."/>
            <person name="Grigoriev I.V."/>
            <person name="Henry S.A."/>
            <person name="Pawlowska T.E."/>
        </authorList>
    </citation>
    <scope>NUCLEOTIDE SEQUENCE [LARGE SCALE GENOMIC DNA]</scope>
    <source>
        <strain evidence="10 11">ATCC 11559</strain>
    </source>
</reference>
<dbReference type="PROSITE" id="PS50920">
    <property type="entry name" value="SOLCAR"/>
    <property type="match status" value="3"/>
</dbReference>
<comment type="subcellular location">
    <subcellularLocation>
        <location evidence="1">Mitochondrion membrane</location>
        <topology evidence="1">Multi-pass membrane protein</topology>
    </subcellularLocation>
</comment>
<protein>
    <submittedName>
        <fullName evidence="10">Mitochondrial carrier</fullName>
    </submittedName>
</protein>
<dbReference type="InterPro" id="IPR018108">
    <property type="entry name" value="MCP_transmembrane"/>
</dbReference>
<keyword evidence="3 8" id="KW-0812">Transmembrane</keyword>
<sequence>MPSHVTSSKLNANEIALCGGIAGVATRYYKHTCVYIYIYCPYGLTLEYRFAISPLDVIKIRLQIQSSPARSPMIQHNAKYSGILSTFKTIIKEEGIRGLFKGNVAAEYLYLAYGISQFYAYYHMDAFMEKLTPSLKPFVSGMVAGSFATATTYPFDLLRTRFAVQGTNKASVYNSILHAISDIYGKEGIKGFYRGLGSSITQIMPYMGLMFFSYEGLCSLTQTLKEKGVISDKHNKTNDMICGSLAGIISKTGVFPLDVVRKRLQVQGPHISKYVIASIPIYSQQISAFSCMRTIIQTEGYRALYKGLTPGLLKAGPSGAVYFLVFELSKDFIIKMKENGYQILPETTFPYQVA</sequence>
<feature type="repeat" description="Solcar" evidence="8">
    <location>
        <begin position="234"/>
        <end position="332"/>
    </location>
</feature>
<dbReference type="GO" id="GO:0031966">
    <property type="term" value="C:mitochondrial membrane"/>
    <property type="evidence" value="ECO:0007669"/>
    <property type="project" value="UniProtKB-SubCell"/>
</dbReference>
<keyword evidence="5" id="KW-1133">Transmembrane helix</keyword>
<name>A0A1X0RKM3_RHIZD</name>
<evidence type="ECO:0000256" key="6">
    <source>
        <dbReference type="ARBA" id="ARBA00023128"/>
    </source>
</evidence>
<organism evidence="10 11">
    <name type="scientific">Rhizopus microsporus</name>
    <dbReference type="NCBI Taxonomy" id="58291"/>
    <lineage>
        <taxon>Eukaryota</taxon>
        <taxon>Fungi</taxon>
        <taxon>Fungi incertae sedis</taxon>
        <taxon>Mucoromycota</taxon>
        <taxon>Mucoromycotina</taxon>
        <taxon>Mucoromycetes</taxon>
        <taxon>Mucorales</taxon>
        <taxon>Mucorineae</taxon>
        <taxon>Rhizopodaceae</taxon>
        <taxon>Rhizopus</taxon>
    </lineage>
</organism>
<dbReference type="SUPFAM" id="SSF103506">
    <property type="entry name" value="Mitochondrial carrier"/>
    <property type="match status" value="1"/>
</dbReference>
<keyword evidence="6" id="KW-0496">Mitochondrion</keyword>
<dbReference type="EMBL" id="KV921638">
    <property type="protein sequence ID" value="ORE12582.1"/>
    <property type="molecule type" value="Genomic_DNA"/>
</dbReference>
<evidence type="ECO:0000256" key="7">
    <source>
        <dbReference type="ARBA" id="ARBA00023136"/>
    </source>
</evidence>
<dbReference type="InterPro" id="IPR023395">
    <property type="entry name" value="MCP_dom_sf"/>
</dbReference>
<evidence type="ECO:0000256" key="5">
    <source>
        <dbReference type="ARBA" id="ARBA00022989"/>
    </source>
</evidence>
<dbReference type="InterPro" id="IPR002067">
    <property type="entry name" value="MCP"/>
</dbReference>
<evidence type="ECO:0000313" key="10">
    <source>
        <dbReference type="EMBL" id="ORE12582.1"/>
    </source>
</evidence>
<comment type="similarity">
    <text evidence="9">Belongs to the mitochondrial carrier (TC 2.A.29) family.</text>
</comment>
<accession>A0A1X0RKM3</accession>
<dbReference type="GO" id="GO:0055085">
    <property type="term" value="P:transmembrane transport"/>
    <property type="evidence" value="ECO:0007669"/>
    <property type="project" value="InterPro"/>
</dbReference>
<keyword evidence="7 8" id="KW-0472">Membrane</keyword>
<evidence type="ECO:0000313" key="11">
    <source>
        <dbReference type="Proteomes" id="UP000242381"/>
    </source>
</evidence>
<feature type="repeat" description="Solcar" evidence="8">
    <location>
        <begin position="132"/>
        <end position="220"/>
    </location>
</feature>